<keyword evidence="16" id="KW-1133">Transmembrane helix</keyword>
<evidence type="ECO:0000256" key="11">
    <source>
        <dbReference type="ARBA" id="ARBA00031642"/>
    </source>
</evidence>
<evidence type="ECO:0000256" key="2">
    <source>
        <dbReference type="ARBA" id="ARBA00008422"/>
    </source>
</evidence>
<evidence type="ECO:0000256" key="4">
    <source>
        <dbReference type="ARBA" id="ARBA00013040"/>
    </source>
</evidence>
<evidence type="ECO:0000256" key="6">
    <source>
        <dbReference type="ARBA" id="ARBA00022475"/>
    </source>
</evidence>
<keyword evidence="16" id="KW-0812">Transmembrane</keyword>
<keyword evidence="18" id="KW-1185">Reference proteome</keyword>
<comment type="caution">
    <text evidence="17">The sequence shown here is derived from an EMBL/GenBank/DDBJ whole genome shotgun (WGS) entry which is preliminary data.</text>
</comment>
<dbReference type="Proteomes" id="UP001054945">
    <property type="component" value="Unassembled WGS sequence"/>
</dbReference>
<keyword evidence="10" id="KW-0325">Glycoprotein</keyword>
<dbReference type="CDD" id="cd07061">
    <property type="entry name" value="HP_HAP_like"/>
    <property type="match status" value="2"/>
</dbReference>
<accession>A0AAV4RYT2</accession>
<reference evidence="17 18" key="1">
    <citation type="submission" date="2021-06" db="EMBL/GenBank/DDBJ databases">
        <title>Caerostris extrusa draft genome.</title>
        <authorList>
            <person name="Kono N."/>
            <person name="Arakawa K."/>
        </authorList>
    </citation>
    <scope>NUCLEOTIDE SEQUENCE [LARGE SCALE GENOMIC DNA]</scope>
</reference>
<comment type="catalytic activity">
    <reaction evidence="14">
        <text>1D-myo-inositol hexakisphosphate + H2O = 1D-myo-inositol 1,2,4,5,6-pentakisphosphate + phosphate</text>
        <dbReference type="Rhea" id="RHEA:16989"/>
        <dbReference type="ChEBI" id="CHEBI:15377"/>
        <dbReference type="ChEBI" id="CHEBI:43474"/>
        <dbReference type="ChEBI" id="CHEBI:57798"/>
        <dbReference type="ChEBI" id="CHEBI:58130"/>
        <dbReference type="EC" id="3.1.3.62"/>
    </reaction>
    <physiologicalReaction direction="left-to-right" evidence="14">
        <dbReference type="Rhea" id="RHEA:16990"/>
    </physiologicalReaction>
</comment>
<gene>
    <name evidence="17" type="primary">Mipp1</name>
    <name evidence="17" type="ORF">CEXT_303622</name>
</gene>
<dbReference type="FunFam" id="3.40.50.1240:FF:000014">
    <property type="entry name" value="Multiple inositol polyphosphate phosphatase 1"/>
    <property type="match status" value="1"/>
</dbReference>
<evidence type="ECO:0000256" key="13">
    <source>
        <dbReference type="ARBA" id="ARBA00043671"/>
    </source>
</evidence>
<keyword evidence="9 16" id="KW-0472">Membrane</keyword>
<dbReference type="GO" id="GO:0003993">
    <property type="term" value="F:acid phosphatase activity"/>
    <property type="evidence" value="ECO:0007669"/>
    <property type="project" value="TreeGrafter"/>
</dbReference>
<keyword evidence="8" id="KW-0378">Hydrolase</keyword>
<feature type="transmembrane region" description="Helical" evidence="16">
    <location>
        <begin position="72"/>
        <end position="90"/>
    </location>
</feature>
<organism evidence="17 18">
    <name type="scientific">Caerostris extrusa</name>
    <name type="common">Bark spider</name>
    <name type="synonym">Caerostris bankana</name>
    <dbReference type="NCBI Taxonomy" id="172846"/>
    <lineage>
        <taxon>Eukaryota</taxon>
        <taxon>Metazoa</taxon>
        <taxon>Ecdysozoa</taxon>
        <taxon>Arthropoda</taxon>
        <taxon>Chelicerata</taxon>
        <taxon>Arachnida</taxon>
        <taxon>Araneae</taxon>
        <taxon>Araneomorphae</taxon>
        <taxon>Entelegynae</taxon>
        <taxon>Araneoidea</taxon>
        <taxon>Araneidae</taxon>
        <taxon>Caerostris</taxon>
    </lineage>
</organism>
<evidence type="ECO:0000256" key="16">
    <source>
        <dbReference type="SAM" id="Phobius"/>
    </source>
</evidence>
<name>A0AAV4RYT2_CAEEX</name>
<evidence type="ECO:0000256" key="12">
    <source>
        <dbReference type="ARBA" id="ARBA00043668"/>
    </source>
</evidence>
<evidence type="ECO:0000256" key="5">
    <source>
        <dbReference type="ARBA" id="ARBA00018097"/>
    </source>
</evidence>
<dbReference type="EC" id="3.1.3.62" evidence="4"/>
<evidence type="ECO:0000256" key="1">
    <source>
        <dbReference type="ARBA" id="ARBA00004236"/>
    </source>
</evidence>
<keyword evidence="7" id="KW-0732">Signal</keyword>
<comment type="subcellular location">
    <subcellularLocation>
        <location evidence="1">Cell membrane</location>
    </subcellularLocation>
</comment>
<comment type="catalytic activity">
    <reaction evidence="12">
        <text>1D-myo-inositol 1,2,5,6-tetrakisphosphate + H2O = 1D-myo-inositol 1,2,6-trisphosphate + phosphate</text>
        <dbReference type="Rhea" id="RHEA:77119"/>
        <dbReference type="ChEBI" id="CHEBI:15377"/>
        <dbReference type="ChEBI" id="CHEBI:43474"/>
        <dbReference type="ChEBI" id="CHEBI:195535"/>
        <dbReference type="ChEBI" id="CHEBI:195537"/>
        <dbReference type="EC" id="3.1.3.62"/>
    </reaction>
    <physiologicalReaction direction="left-to-right" evidence="12">
        <dbReference type="Rhea" id="RHEA:77120"/>
    </physiologicalReaction>
</comment>
<evidence type="ECO:0000256" key="7">
    <source>
        <dbReference type="ARBA" id="ARBA00022729"/>
    </source>
</evidence>
<keyword evidence="6" id="KW-1003">Cell membrane</keyword>
<evidence type="ECO:0000256" key="10">
    <source>
        <dbReference type="ARBA" id="ARBA00023180"/>
    </source>
</evidence>
<comment type="catalytic activity">
    <reaction evidence="15">
        <text>(2R)-2,3-bisphosphoglycerate + H2O = (2R)-2-phosphoglycerate + phosphate</text>
        <dbReference type="Rhea" id="RHEA:27381"/>
        <dbReference type="ChEBI" id="CHEBI:15377"/>
        <dbReference type="ChEBI" id="CHEBI:43474"/>
        <dbReference type="ChEBI" id="CHEBI:58248"/>
        <dbReference type="ChEBI" id="CHEBI:58289"/>
        <dbReference type="EC" id="3.1.3.80"/>
    </reaction>
    <physiologicalReaction direction="left-to-right" evidence="15">
        <dbReference type="Rhea" id="RHEA:27382"/>
    </physiologicalReaction>
</comment>
<dbReference type="GO" id="GO:0052745">
    <property type="term" value="F:inositol phosphate phosphatase activity"/>
    <property type="evidence" value="ECO:0007669"/>
    <property type="project" value="TreeGrafter"/>
</dbReference>
<comment type="similarity">
    <text evidence="2">Belongs to the histidine acid phosphatase family. MINPP1 subfamily.</text>
</comment>
<proteinExistence type="inferred from homology"/>
<dbReference type="GO" id="GO:0034417">
    <property type="term" value="F:bisphosphoglycerate 3-phosphatase activity"/>
    <property type="evidence" value="ECO:0007669"/>
    <property type="project" value="UniProtKB-EC"/>
</dbReference>
<evidence type="ECO:0000313" key="17">
    <source>
        <dbReference type="EMBL" id="GIY25287.1"/>
    </source>
</evidence>
<evidence type="ECO:0000256" key="14">
    <source>
        <dbReference type="ARBA" id="ARBA00043691"/>
    </source>
</evidence>
<evidence type="ECO:0000256" key="15">
    <source>
        <dbReference type="ARBA" id="ARBA00043832"/>
    </source>
</evidence>
<dbReference type="PANTHER" id="PTHR20963:SF8">
    <property type="entry name" value="MULTIPLE INOSITOL POLYPHOSPHATE PHOSPHATASE 1"/>
    <property type="match status" value="1"/>
</dbReference>
<evidence type="ECO:0000313" key="18">
    <source>
        <dbReference type="Proteomes" id="UP001054945"/>
    </source>
</evidence>
<dbReference type="SUPFAM" id="SSF53254">
    <property type="entry name" value="Phosphoglycerate mutase-like"/>
    <property type="match status" value="2"/>
</dbReference>
<dbReference type="GO" id="GO:0005886">
    <property type="term" value="C:plasma membrane"/>
    <property type="evidence" value="ECO:0007669"/>
    <property type="project" value="UniProtKB-SubCell"/>
</dbReference>
<evidence type="ECO:0000256" key="9">
    <source>
        <dbReference type="ARBA" id="ARBA00023136"/>
    </source>
</evidence>
<dbReference type="InterPro" id="IPR000560">
    <property type="entry name" value="His_Pase_clade-2"/>
</dbReference>
<dbReference type="InterPro" id="IPR029033">
    <property type="entry name" value="His_PPase_superfam"/>
</dbReference>
<dbReference type="EC" id="3.1.3.80" evidence="3"/>
<dbReference type="EMBL" id="BPLR01008511">
    <property type="protein sequence ID" value="GIY25287.1"/>
    <property type="molecule type" value="Genomic_DNA"/>
</dbReference>
<evidence type="ECO:0000256" key="3">
    <source>
        <dbReference type="ARBA" id="ARBA00012976"/>
    </source>
</evidence>
<dbReference type="PANTHER" id="PTHR20963">
    <property type="entry name" value="MULTIPLE INOSITOL POLYPHOSPHATE PHOSPHATASE-RELATED"/>
    <property type="match status" value="1"/>
</dbReference>
<dbReference type="AlphaFoldDB" id="A0AAV4RYT2"/>
<comment type="catalytic activity">
    <reaction evidence="13">
        <text>1D-myo-inositol 1,2,4,5,6-pentakisphosphate + H2O = 1D-myo-inositol 1,2,5,6-tetrakisphosphate + phosphate</text>
        <dbReference type="Rhea" id="RHEA:77115"/>
        <dbReference type="ChEBI" id="CHEBI:15377"/>
        <dbReference type="ChEBI" id="CHEBI:43474"/>
        <dbReference type="ChEBI" id="CHEBI:57798"/>
        <dbReference type="ChEBI" id="CHEBI:195535"/>
        <dbReference type="EC" id="3.1.3.62"/>
    </reaction>
    <physiologicalReaction direction="left-to-right" evidence="13">
        <dbReference type="Rhea" id="RHEA:77116"/>
    </physiologicalReaction>
</comment>
<dbReference type="Pfam" id="PF00328">
    <property type="entry name" value="His_Phos_2"/>
    <property type="match status" value="2"/>
</dbReference>
<dbReference type="Gene3D" id="3.40.50.1240">
    <property type="entry name" value="Phosphoglycerate mutase-like"/>
    <property type="match status" value="2"/>
</dbReference>
<evidence type="ECO:0000256" key="8">
    <source>
        <dbReference type="ARBA" id="ARBA00022801"/>
    </source>
</evidence>
<protein>
    <recommendedName>
        <fullName evidence="5">Multiple inositol polyphosphate phosphatase 1</fullName>
        <ecNumber evidence="4">3.1.3.62</ecNumber>
        <ecNumber evidence="3">3.1.3.80</ecNumber>
    </recommendedName>
    <alternativeName>
        <fullName evidence="11">2,3-bisphosphoglycerate 3-phosphatase</fullName>
    </alternativeName>
</protein>
<sequence>MNRVIERNFRSRRRSQRLLLRDDTARNVLTGRLIDGIGYNRLVLFTRSCPLVVAFVSVHEFITMHKSTRTGLIGLAILVGVIVTILLVNLNSIRPTAELPSCVKLDGSATCHFTDPSPYRYYGTKTSYHIVAGNETESDLEIGECKPIAFYLLSRHATRYPDKEYIEGMIKLLPSLREKILNNSLSGKAKLCHEDIEKLKRWKLNMKVDDDKSLSSTGKAEAEILARHLKEKFPSILNDTYSSEKFTIEYTSRKRTRVTAESFAKGLFDKDSKKIDFDGKENDKILNFHKSCKKLRDPSYDTSEVDKFDNGALMKKVVDSVSQRVGVTLTKDDIKLIYTSCVFDYALNNSDAWCSLFSSDDLQVLEFSADIDDYYSDAYGNEVNYKQACPVAKYIFDFMKKSTENSNDTKVVLHFSHAGAIKKVYALFGLYQDELPLTADAFCSEKNRKWRSSYIVPFNSNIVFVLYQCGQEYKVATLHNEKPVRINGCEHKLCSFTKFSSTYEPISKDCNVNEICCTCCIKAFYRKKLPIALKRSNMKNWVLAAIVISLVKSNTIKGDGDIKSCLKLDRSETCHSTNPFPYRYYGSRTSYHIATENQTESDLDVGECKPVMFYFLSRHATRYPDKETIEGMMKSLPSLKEKIINNYLAGKAKMCNEDIENLKKWKLKMKPEDEKILGATGEVEAENLGRRLKEKFSWILNDKYSPEKFIIEYTSKNRTRDTAESFAKGLFGDDYKNIDFEGKTNDKLLTFYKYCKTLLKKCNNFEYDKTEIKKFDKGPLMKEVVKSVSQRIGVTLTNEDVKLIHNACMFEYALDYGDPWCSLFTNEELEVLEFGGDIYDYYTQSYGRKVNTKQACPVLKNILDMMKSTTKTNPKVVLQFSHWSALTKVYAMLGLNQDELPLKADAFCSQKNRKWRSSFIAPFNSNIAFVLYKCTEEHKVAVYQNEKAMKINGCKHKLCTFKEFFLAYQPISEECNIDKICCPCCKN</sequence>